<dbReference type="EMBL" id="HADX01013344">
    <property type="protein sequence ID" value="SBP35576.1"/>
    <property type="molecule type" value="Transcribed_RNA"/>
</dbReference>
<reference evidence="2" key="1">
    <citation type="submission" date="2016-05" db="EMBL/GenBank/DDBJ databases">
        <authorList>
            <person name="Lavstsen T."/>
            <person name="Jespersen J.S."/>
        </authorList>
    </citation>
    <scope>NUCLEOTIDE SEQUENCE</scope>
    <source>
        <tissue evidence="2">Brain</tissue>
    </source>
</reference>
<evidence type="ECO:0000256" key="1">
    <source>
        <dbReference type="SAM" id="MobiDB-lite"/>
    </source>
</evidence>
<dbReference type="AlphaFoldDB" id="A0A1A7YZM9"/>
<accession>A0A1A7YZM9</accession>
<reference evidence="2" key="2">
    <citation type="submission" date="2016-06" db="EMBL/GenBank/DDBJ databases">
        <title>The genome of a short-lived fish provides insights into sex chromosome evolution and the genetic control of aging.</title>
        <authorList>
            <person name="Reichwald K."/>
            <person name="Felder M."/>
            <person name="Petzold A."/>
            <person name="Koch P."/>
            <person name="Groth M."/>
            <person name="Platzer M."/>
        </authorList>
    </citation>
    <scope>NUCLEOTIDE SEQUENCE</scope>
    <source>
        <tissue evidence="2">Brain</tissue>
    </source>
</reference>
<sequence>SVEVPDVTGEVTDRQSHTKTVTHSHHHAHTKTHPTYRHTRMPIIHPLTLPI</sequence>
<feature type="compositionally biased region" description="Basic residues" evidence="1">
    <location>
        <begin position="20"/>
        <end position="40"/>
    </location>
</feature>
<protein>
    <submittedName>
        <fullName evidence="2">Uncharacterized protein</fullName>
    </submittedName>
</protein>
<feature type="region of interest" description="Disordered" evidence="1">
    <location>
        <begin position="1"/>
        <end position="41"/>
    </location>
</feature>
<organism evidence="2">
    <name type="scientific">Iconisemion striatum</name>
    <dbReference type="NCBI Taxonomy" id="60296"/>
    <lineage>
        <taxon>Eukaryota</taxon>
        <taxon>Metazoa</taxon>
        <taxon>Chordata</taxon>
        <taxon>Craniata</taxon>
        <taxon>Vertebrata</taxon>
        <taxon>Euteleostomi</taxon>
        <taxon>Actinopterygii</taxon>
        <taxon>Neopterygii</taxon>
        <taxon>Teleostei</taxon>
        <taxon>Neoteleostei</taxon>
        <taxon>Acanthomorphata</taxon>
        <taxon>Ovalentaria</taxon>
        <taxon>Atherinomorphae</taxon>
        <taxon>Cyprinodontiformes</taxon>
        <taxon>Nothobranchiidae</taxon>
        <taxon>Iconisemion</taxon>
    </lineage>
</organism>
<name>A0A1A7YZM9_9TELE</name>
<feature type="non-terminal residue" evidence="2">
    <location>
        <position position="1"/>
    </location>
</feature>
<gene>
    <name evidence="2" type="primary">CABZ01080492.1</name>
</gene>
<feature type="non-terminal residue" evidence="2">
    <location>
        <position position="51"/>
    </location>
</feature>
<proteinExistence type="predicted"/>
<evidence type="ECO:0000313" key="2">
    <source>
        <dbReference type="EMBL" id="SBP35576.1"/>
    </source>
</evidence>